<evidence type="ECO:0000256" key="3">
    <source>
        <dbReference type="ARBA" id="ARBA00022692"/>
    </source>
</evidence>
<accession>A0A0V1G563</accession>
<keyword evidence="5 7" id="KW-0472">Membrane</keyword>
<dbReference type="PANTHER" id="PTHR31158">
    <property type="entry name" value="DUAL OXIDASE 2"/>
    <property type="match status" value="1"/>
</dbReference>
<comment type="subcellular location">
    <subcellularLocation>
        <location evidence="1">Membrane</location>
        <topology evidence="1">Multi-pass membrane protein</topology>
    </subcellularLocation>
</comment>
<comment type="similarity">
    <text evidence="2">Belongs to the DUOXA family.</text>
</comment>
<keyword evidence="4 7" id="KW-1133">Transmembrane helix</keyword>
<dbReference type="GO" id="GO:0005789">
    <property type="term" value="C:endoplasmic reticulum membrane"/>
    <property type="evidence" value="ECO:0007669"/>
    <property type="project" value="InterPro"/>
</dbReference>
<keyword evidence="9" id="KW-1185">Reference proteome</keyword>
<dbReference type="AlphaFoldDB" id="A0A0V1G563"/>
<dbReference type="InterPro" id="IPR018469">
    <property type="entry name" value="Dual_oxidase_maturation_fac"/>
</dbReference>
<name>A0A0V1G563_TRIPS</name>
<evidence type="ECO:0000313" key="8">
    <source>
        <dbReference type="EMBL" id="KRY92627.1"/>
    </source>
</evidence>
<comment type="caution">
    <text evidence="8">The sequence shown here is derived from an EMBL/GenBank/DDBJ whole genome shotgun (WGS) entry which is preliminary data.</text>
</comment>
<keyword evidence="3 7" id="KW-0812">Transmembrane</keyword>
<sequence length="62" mass="7031">MIQGWFNAFRDNGGPTFYGDHRTSVLIDFTTAKIAVVFSIFFITFLIIFPVSCSSIWCQSTD</sequence>
<feature type="transmembrane region" description="Helical" evidence="7">
    <location>
        <begin position="34"/>
        <end position="58"/>
    </location>
</feature>
<dbReference type="PANTHER" id="PTHR31158:SF1">
    <property type="entry name" value="DOXA1 FACTOR-RELATED"/>
    <property type="match status" value="1"/>
</dbReference>
<reference evidence="8 9" key="1">
    <citation type="submission" date="2015-01" db="EMBL/GenBank/DDBJ databases">
        <title>Evolution of Trichinella species and genotypes.</title>
        <authorList>
            <person name="Korhonen P.K."/>
            <person name="Edoardo P."/>
            <person name="Giuseppe L.R."/>
            <person name="Gasser R.B."/>
        </authorList>
    </citation>
    <scope>NUCLEOTIDE SEQUENCE [LARGE SCALE GENOMIC DNA]</scope>
    <source>
        <strain evidence="8">ISS470</strain>
    </source>
</reference>
<keyword evidence="6" id="KW-0325">Glycoprotein</keyword>
<evidence type="ECO:0000256" key="1">
    <source>
        <dbReference type="ARBA" id="ARBA00004141"/>
    </source>
</evidence>
<evidence type="ECO:0000256" key="7">
    <source>
        <dbReference type="SAM" id="Phobius"/>
    </source>
</evidence>
<evidence type="ECO:0000313" key="9">
    <source>
        <dbReference type="Proteomes" id="UP000054995"/>
    </source>
</evidence>
<proteinExistence type="inferred from homology"/>
<dbReference type="EMBL" id="JYDT01000006">
    <property type="protein sequence ID" value="KRY92627.1"/>
    <property type="molecule type" value="Genomic_DNA"/>
</dbReference>
<organism evidence="8 9">
    <name type="scientific">Trichinella pseudospiralis</name>
    <name type="common">Parasitic roundworm</name>
    <dbReference type="NCBI Taxonomy" id="6337"/>
    <lineage>
        <taxon>Eukaryota</taxon>
        <taxon>Metazoa</taxon>
        <taxon>Ecdysozoa</taxon>
        <taxon>Nematoda</taxon>
        <taxon>Enoplea</taxon>
        <taxon>Dorylaimia</taxon>
        <taxon>Trichinellida</taxon>
        <taxon>Trichinellidae</taxon>
        <taxon>Trichinella</taxon>
    </lineage>
</organism>
<gene>
    <name evidence="8" type="ORF">T4D_136</name>
</gene>
<dbReference type="Proteomes" id="UP000054995">
    <property type="component" value="Unassembled WGS sequence"/>
</dbReference>
<protein>
    <submittedName>
        <fullName evidence="8">Uncharacterized protein</fullName>
    </submittedName>
</protein>
<dbReference type="GO" id="GO:0015031">
    <property type="term" value="P:protein transport"/>
    <property type="evidence" value="ECO:0007669"/>
    <property type="project" value="InterPro"/>
</dbReference>
<evidence type="ECO:0000256" key="6">
    <source>
        <dbReference type="ARBA" id="ARBA00023180"/>
    </source>
</evidence>
<evidence type="ECO:0000256" key="4">
    <source>
        <dbReference type="ARBA" id="ARBA00022989"/>
    </source>
</evidence>
<evidence type="ECO:0000256" key="5">
    <source>
        <dbReference type="ARBA" id="ARBA00023136"/>
    </source>
</evidence>
<dbReference type="OrthoDB" id="10042652at2759"/>
<evidence type="ECO:0000256" key="2">
    <source>
        <dbReference type="ARBA" id="ARBA00009816"/>
    </source>
</evidence>